<gene>
    <name evidence="1" type="ORF">SPELUC_LOCUS7235</name>
</gene>
<evidence type="ECO:0000313" key="1">
    <source>
        <dbReference type="EMBL" id="CAG8603844.1"/>
    </source>
</evidence>
<dbReference type="Proteomes" id="UP000789366">
    <property type="component" value="Unassembled WGS sequence"/>
</dbReference>
<proteinExistence type="predicted"/>
<reference evidence="1" key="1">
    <citation type="submission" date="2021-06" db="EMBL/GenBank/DDBJ databases">
        <authorList>
            <person name="Kallberg Y."/>
            <person name="Tangrot J."/>
            <person name="Rosling A."/>
        </authorList>
    </citation>
    <scope>NUCLEOTIDE SEQUENCE</scope>
    <source>
        <strain evidence="1">28 12/20/2015</strain>
    </source>
</reference>
<comment type="caution">
    <text evidence="1">The sequence shown here is derived from an EMBL/GenBank/DDBJ whole genome shotgun (WGS) entry which is preliminary data.</text>
</comment>
<organism evidence="1 2">
    <name type="scientific">Cetraspora pellucida</name>
    <dbReference type="NCBI Taxonomy" id="1433469"/>
    <lineage>
        <taxon>Eukaryota</taxon>
        <taxon>Fungi</taxon>
        <taxon>Fungi incertae sedis</taxon>
        <taxon>Mucoromycota</taxon>
        <taxon>Glomeromycotina</taxon>
        <taxon>Glomeromycetes</taxon>
        <taxon>Diversisporales</taxon>
        <taxon>Gigasporaceae</taxon>
        <taxon>Cetraspora</taxon>
    </lineage>
</organism>
<protein>
    <submittedName>
        <fullName evidence="1">10504_t:CDS:1</fullName>
    </submittedName>
</protein>
<evidence type="ECO:0000313" key="2">
    <source>
        <dbReference type="Proteomes" id="UP000789366"/>
    </source>
</evidence>
<sequence length="277" mass="31836">CEQDLTYHQSTTAMKTHLAAFHHITKTTVEKNQSSFTSQQLLPKILSDVLKTFHSIKKQKELNQYLVKFIVRTVQSLQLVEASDFINFYFESKNILLSIAELPYPHEASQILEHIKNLLQIWNLELKIISFTTDNGANIKKAIKDLGIGTQIFCAAHTLQLSINKGLEEISELIGKLNQINESSNINNNIVKNIKEIIQEDMNERWELANELGLYSSFFDIRFKNLSFVLEKDKQDFIEIIHTEYEVLCTISDTDINKHILPNTSQKGSTIIGKLRK</sequence>
<name>A0ACA9MQL1_9GLOM</name>
<dbReference type="EMBL" id="CAJVPW010009310">
    <property type="protein sequence ID" value="CAG8603844.1"/>
    <property type="molecule type" value="Genomic_DNA"/>
</dbReference>
<feature type="non-terminal residue" evidence="1">
    <location>
        <position position="1"/>
    </location>
</feature>
<keyword evidence="2" id="KW-1185">Reference proteome</keyword>
<accession>A0ACA9MQL1</accession>